<dbReference type="PROSITE" id="PS51109">
    <property type="entry name" value="G5"/>
    <property type="match status" value="1"/>
</dbReference>
<evidence type="ECO:0000256" key="1">
    <source>
        <dbReference type="ARBA" id="ARBA00022729"/>
    </source>
</evidence>
<dbReference type="InterPro" id="IPR007391">
    <property type="entry name" value="Vancomycin_resist_VanW"/>
</dbReference>
<dbReference type="Gene3D" id="2.20.230.10">
    <property type="entry name" value="Resuscitation-promoting factor rpfb"/>
    <property type="match status" value="1"/>
</dbReference>
<feature type="region of interest" description="Disordered" evidence="2">
    <location>
        <begin position="456"/>
        <end position="508"/>
    </location>
</feature>
<evidence type="ECO:0000259" key="3">
    <source>
        <dbReference type="PROSITE" id="PS51109"/>
    </source>
</evidence>
<dbReference type="PANTHER" id="PTHR35788">
    <property type="entry name" value="EXPORTED PROTEIN-RELATED"/>
    <property type="match status" value="1"/>
</dbReference>
<dbReference type="Pfam" id="PF07501">
    <property type="entry name" value="G5"/>
    <property type="match status" value="1"/>
</dbReference>
<feature type="compositionally biased region" description="Polar residues" evidence="2">
    <location>
        <begin position="497"/>
        <end position="508"/>
    </location>
</feature>
<evidence type="ECO:0000313" key="5">
    <source>
        <dbReference type="Proteomes" id="UP000037175"/>
    </source>
</evidence>
<dbReference type="AlphaFoldDB" id="A0A0L6W3N8"/>
<feature type="compositionally biased region" description="Pro residues" evidence="2">
    <location>
        <begin position="478"/>
        <end position="492"/>
    </location>
</feature>
<dbReference type="RefSeq" id="WP_152908975.1">
    <property type="nucleotide sequence ID" value="NZ_LGTE01000005.1"/>
</dbReference>
<proteinExistence type="predicted"/>
<sequence precursor="true">MSLSTLKVFLLTTIVVAISAVLSFFVAIAVSAQEDQIYSGVWVEDISLGMLTREQARNKLEELNDQIRGKEVQVKYPGGEAAFKLAEIDASIDVEGILKKAWEYGRKGSLLDQWQERRRIAREGVIIPLKINYSRTKFEKLAQKLGAGATIEPQDAKLVITRQDTIQIIPGKQGKVIDTQNALAQIEDILNKKQEPVLNLVLKTKEPEMTTQEVENMHVNGIISHFSTFFNVQKTNRVYNIKVAAGALDGTFIKPGETFSFNKVVGPRSKEAGYKLAPTILNNEFIDSLGGGVCQASTTLYNAVLLAGLPIIERANHSLVVSYVPMGQDAAVAYGGKDFKFKNNLSSWVVLKTEVVGNRLTVKIFGDTALKKDVRITNQILKTYPFKVVYKQDATMYKGKQVIKQKGVNGYKVASQRHIFVNGKEVRAEKLPSSYYKPLDQIILVGTKKVVAKTKTSISTNTNNHKKPVAGQGTLSPGQPPAAPPANGPQPEAPQGNQNNTGVVNSAG</sequence>
<dbReference type="Pfam" id="PF12229">
    <property type="entry name" value="PG_binding_4"/>
    <property type="match status" value="1"/>
</dbReference>
<organism evidence="4 5">
    <name type="scientific">Thermincola ferriacetica</name>
    <dbReference type="NCBI Taxonomy" id="281456"/>
    <lineage>
        <taxon>Bacteria</taxon>
        <taxon>Bacillati</taxon>
        <taxon>Bacillota</taxon>
        <taxon>Clostridia</taxon>
        <taxon>Eubacteriales</taxon>
        <taxon>Thermincolaceae</taxon>
        <taxon>Thermincola</taxon>
    </lineage>
</organism>
<feature type="domain" description="G5" evidence="3">
    <location>
        <begin position="370"/>
        <end position="449"/>
    </location>
</feature>
<evidence type="ECO:0000256" key="2">
    <source>
        <dbReference type="SAM" id="MobiDB-lite"/>
    </source>
</evidence>
<dbReference type="PATRIC" id="fig|281456.6.peg.1144"/>
<name>A0A0L6W3N8_9FIRM</name>
<dbReference type="SMART" id="SM01208">
    <property type="entry name" value="G5"/>
    <property type="match status" value="1"/>
</dbReference>
<dbReference type="InterPro" id="IPR011098">
    <property type="entry name" value="G5_dom"/>
</dbReference>
<reference evidence="5" key="1">
    <citation type="submission" date="2015-07" db="EMBL/GenBank/DDBJ databases">
        <title>Complete Genome of Thermincola ferriacetica strain Z-0001T.</title>
        <authorList>
            <person name="Lusk B."/>
            <person name="Badalamenti J.P."/>
            <person name="Parameswaran P."/>
            <person name="Bond D.R."/>
            <person name="Torres C.I."/>
        </authorList>
    </citation>
    <scope>NUCLEOTIDE SEQUENCE [LARGE SCALE GENOMIC DNA]</scope>
    <source>
        <strain evidence="5">Z-0001</strain>
    </source>
</reference>
<dbReference type="InterPro" id="IPR022029">
    <property type="entry name" value="YoaR-like_PG-bd"/>
</dbReference>
<gene>
    <name evidence="4" type="ORF">Tfer_1077</name>
</gene>
<dbReference type="Proteomes" id="UP000037175">
    <property type="component" value="Unassembled WGS sequence"/>
</dbReference>
<dbReference type="EMBL" id="LGTE01000005">
    <property type="protein sequence ID" value="KNZ70202.1"/>
    <property type="molecule type" value="Genomic_DNA"/>
</dbReference>
<dbReference type="PANTHER" id="PTHR35788:SF1">
    <property type="entry name" value="EXPORTED PROTEIN"/>
    <property type="match status" value="1"/>
</dbReference>
<evidence type="ECO:0000313" key="4">
    <source>
        <dbReference type="EMBL" id="KNZ70202.1"/>
    </source>
</evidence>
<keyword evidence="5" id="KW-1185">Reference proteome</keyword>
<dbReference type="InterPro" id="IPR052913">
    <property type="entry name" value="Glycopeptide_resist_protein"/>
</dbReference>
<accession>A0A0L6W3N8</accession>
<keyword evidence="1" id="KW-0732">Signal</keyword>
<protein>
    <submittedName>
        <fullName evidence="4">VanW family protein</fullName>
    </submittedName>
</protein>
<comment type="caution">
    <text evidence="4">The sequence shown here is derived from an EMBL/GenBank/DDBJ whole genome shotgun (WGS) entry which is preliminary data.</text>
</comment>
<dbReference type="Pfam" id="PF04294">
    <property type="entry name" value="VanW"/>
    <property type="match status" value="1"/>
</dbReference>